<dbReference type="InterPro" id="IPR046096">
    <property type="entry name" value="DUF6114"/>
</dbReference>
<dbReference type="EMBL" id="CP157762">
    <property type="protein sequence ID" value="XBP92754.1"/>
    <property type="molecule type" value="Genomic_DNA"/>
</dbReference>
<keyword evidence="2" id="KW-0472">Membrane</keyword>
<reference evidence="4" key="2">
    <citation type="submission" date="2024-06" db="EMBL/GenBank/DDBJ databases">
        <title>Micromonospora mangrovi CCTCC AA 2012012 genome sequences.</title>
        <authorList>
            <person name="Gao J."/>
        </authorList>
    </citation>
    <scope>NUCLEOTIDE SEQUENCE</scope>
    <source>
        <strain evidence="4">CCTCC AA 2012012</strain>
    </source>
</reference>
<protein>
    <submittedName>
        <fullName evidence="3">DUF6114 domain-containing protein</fullName>
    </submittedName>
</protein>
<dbReference type="RefSeq" id="WP_350932358.1">
    <property type="nucleotide sequence ID" value="NZ_CP157762.1"/>
</dbReference>
<dbReference type="EMBL" id="CP159342">
    <property type="protein sequence ID" value="XCH73451.1"/>
    <property type="molecule type" value="Genomic_DNA"/>
</dbReference>
<sequence>MTTADPQHVRAGGVGRAWQGFRRWRRSRPFWGGLFVVLAGVEMFASTRVTLNGLSFHSGATGLYSLLIPIILVTCGLLLWLSPAQRLFYSIVATVTTIYSLMGLNLGGFFLGLLLGLVGSAMAFAWAPINRPAPARAVAGDVAGTASLTGSDEPTGVARGDLMDELLPERDVPRPRDEAPPTWSPVAPGAGAVPPASGAPGPATGTGGHPDPRHLGVVLVVLGLSAGGLMIARPAPVQAAAAAPVTAPTACPTPTRGAPKPSGTPTPSTSTGRGTPSATPTPTAGPSPSSGSGGNILTDILHGIGDLLTGGRRTATPTPSPSPSATATPRASASAPARPTPTATRPGSAPTGCPPVKPSRPGTVQPGRMMPKIAPEPGQPKVAQQPSKLTGSKVTMTRLRFDGIVELPTANGTLKALKFSMAKAVTDDFVLVADGPAGRHQKYATDRLTVQGDVAFYATRFVGRLLGIKITLTPELPFPNGIPITSPIPITFTDPVIDLAFVDSDTLTARPALELSLV</sequence>
<name>A0AAU7M5J6_9ACTN</name>
<keyword evidence="2" id="KW-1133">Transmembrane helix</keyword>
<feature type="region of interest" description="Disordered" evidence="1">
    <location>
        <begin position="170"/>
        <end position="211"/>
    </location>
</feature>
<gene>
    <name evidence="4" type="ORF">ABUL08_24690</name>
    <name evidence="3" type="ORF">VK199_24610</name>
</gene>
<evidence type="ECO:0000256" key="2">
    <source>
        <dbReference type="SAM" id="Phobius"/>
    </source>
</evidence>
<organism evidence="3">
    <name type="scientific">Micromonospora sp. CCTCC AA 2012012</name>
    <dbReference type="NCBI Taxonomy" id="3111921"/>
    <lineage>
        <taxon>Bacteria</taxon>
        <taxon>Bacillati</taxon>
        <taxon>Actinomycetota</taxon>
        <taxon>Actinomycetes</taxon>
        <taxon>Micromonosporales</taxon>
        <taxon>Micromonosporaceae</taxon>
        <taxon>Micromonospora</taxon>
    </lineage>
</organism>
<proteinExistence type="predicted"/>
<feature type="compositionally biased region" description="Basic and acidic residues" evidence="1">
    <location>
        <begin position="170"/>
        <end position="179"/>
    </location>
</feature>
<evidence type="ECO:0000313" key="3">
    <source>
        <dbReference type="EMBL" id="XBP92754.1"/>
    </source>
</evidence>
<evidence type="ECO:0000256" key="1">
    <source>
        <dbReference type="SAM" id="MobiDB-lite"/>
    </source>
</evidence>
<feature type="region of interest" description="Disordered" evidence="1">
    <location>
        <begin position="247"/>
        <end position="389"/>
    </location>
</feature>
<feature type="transmembrane region" description="Helical" evidence="2">
    <location>
        <begin position="63"/>
        <end position="80"/>
    </location>
</feature>
<reference evidence="3" key="1">
    <citation type="submission" date="2024-01" db="EMBL/GenBank/DDBJ databases">
        <title>The genome sequence of Micromonospora mangrovi CCTCC AA 2012012.</title>
        <authorList>
            <person name="Gao J."/>
        </authorList>
    </citation>
    <scope>NUCLEOTIDE SEQUENCE</scope>
    <source>
        <strain evidence="3">CCTCC AA 2012012</strain>
    </source>
</reference>
<feature type="transmembrane region" description="Helical" evidence="2">
    <location>
        <begin position="110"/>
        <end position="129"/>
    </location>
</feature>
<accession>A0AAU7M5J6</accession>
<dbReference type="Pfam" id="PF19609">
    <property type="entry name" value="DUF6114"/>
    <property type="match status" value="1"/>
</dbReference>
<feature type="compositionally biased region" description="Low complexity" evidence="1">
    <location>
        <begin position="309"/>
        <end position="351"/>
    </location>
</feature>
<feature type="transmembrane region" description="Helical" evidence="2">
    <location>
        <begin position="30"/>
        <end position="51"/>
    </location>
</feature>
<feature type="compositionally biased region" description="Low complexity" evidence="1">
    <location>
        <begin position="184"/>
        <end position="203"/>
    </location>
</feature>
<evidence type="ECO:0000313" key="4">
    <source>
        <dbReference type="EMBL" id="XCH73451.1"/>
    </source>
</evidence>
<dbReference type="AlphaFoldDB" id="A0AAU7M5J6"/>
<keyword evidence="2" id="KW-0812">Transmembrane</keyword>
<feature type="compositionally biased region" description="Low complexity" evidence="1">
    <location>
        <begin position="247"/>
        <end position="290"/>
    </location>
</feature>